<comment type="caution">
    <text evidence="6">The sequence shown here is derived from an EMBL/GenBank/DDBJ whole genome shotgun (WGS) entry which is preliminary data.</text>
</comment>
<dbReference type="PANTHER" id="PTHR11926">
    <property type="entry name" value="GLUCOSYL/GLUCURONOSYL TRANSFERASES"/>
    <property type="match status" value="1"/>
</dbReference>
<dbReference type="GO" id="GO:0080043">
    <property type="term" value="F:quercetin 3-O-glucosyltransferase activity"/>
    <property type="evidence" value="ECO:0007669"/>
    <property type="project" value="TreeGrafter"/>
</dbReference>
<keyword evidence="7" id="KW-1185">Reference proteome</keyword>
<accession>A0A498IF20</accession>
<organism evidence="6 7">
    <name type="scientific">Malus domestica</name>
    <name type="common">Apple</name>
    <name type="synonym">Pyrus malus</name>
    <dbReference type="NCBI Taxonomy" id="3750"/>
    <lineage>
        <taxon>Eukaryota</taxon>
        <taxon>Viridiplantae</taxon>
        <taxon>Streptophyta</taxon>
        <taxon>Embryophyta</taxon>
        <taxon>Tracheophyta</taxon>
        <taxon>Spermatophyta</taxon>
        <taxon>Magnoliopsida</taxon>
        <taxon>eudicotyledons</taxon>
        <taxon>Gunneridae</taxon>
        <taxon>Pentapetalae</taxon>
        <taxon>rosids</taxon>
        <taxon>fabids</taxon>
        <taxon>Rosales</taxon>
        <taxon>Rosaceae</taxon>
        <taxon>Amygdaloideae</taxon>
        <taxon>Maleae</taxon>
        <taxon>Malus</taxon>
    </lineage>
</organism>
<keyword evidence="3 4" id="KW-0808">Transferase</keyword>
<evidence type="ECO:0000256" key="4">
    <source>
        <dbReference type="RuleBase" id="RU003718"/>
    </source>
</evidence>
<gene>
    <name evidence="6" type="ORF">DVH24_004666</name>
</gene>
<reference evidence="6 7" key="1">
    <citation type="submission" date="2018-10" db="EMBL/GenBank/DDBJ databases">
        <title>A high-quality apple genome assembly.</title>
        <authorList>
            <person name="Hu J."/>
        </authorList>
    </citation>
    <scope>NUCLEOTIDE SEQUENCE [LARGE SCALE GENOMIC DNA]</scope>
    <source>
        <strain evidence="7">cv. HFTH1</strain>
        <tissue evidence="6">Young leaf</tissue>
    </source>
</reference>
<dbReference type="Gene3D" id="3.40.50.2000">
    <property type="entry name" value="Glycogen Phosphorylase B"/>
    <property type="match status" value="2"/>
</dbReference>
<name>A0A498IF20_MALDO</name>
<dbReference type="SMR" id="A0A498IF20"/>
<sequence length="479" mass="53719">MEENQSKPHAIMVPLPIQGHVIPFTNLAMKLASNGFTITFVNTKCVHRQLLKSQPNNNSGDQDDIFSKVRESGLDIRYTTVSDGLPLAFNRFQNLDQFLECSLHVFPAHVDELVGDLVQSDPSISCLIADTYHCWPATIANKYNLVHISFWTQPALVFNIYYHLDLLIKNGHFGSQDNREGTIDYIPGVKAIEPKDLMSNLQETDISTPMHRVIYKAYEEVKGADFILCNTVQELESESLSALQEKQPTYAIGPVLSNKPTKGMVATNLMSEFDCTQWLHTKPHGSVLFISFGSYGQVTKNDFEEIAHGLLLSKVSFIWVLRPDTTSYDETCIMPVGFEDETKDRGLMVPWCSQIEVLLHPAIGGFLTHCGWNSILESMRCGVPMLCFPLWTDQITNRKLVVDDWGIGLNLCDTVKLVTRGEVGEKINRLMCGDSGDGLQKQIKKVRQTLEDALAVNGSSERNLSQFICGVKEKIRTRA</sequence>
<comment type="similarity">
    <text evidence="1 4">Belongs to the UDP-glycosyltransferase family.</text>
</comment>
<dbReference type="PROSITE" id="PS00375">
    <property type="entry name" value="UDPGT"/>
    <property type="match status" value="1"/>
</dbReference>
<dbReference type="InterPro" id="IPR035595">
    <property type="entry name" value="UDP_glycos_trans_CS"/>
</dbReference>
<evidence type="ECO:0000256" key="2">
    <source>
        <dbReference type="ARBA" id="ARBA00022676"/>
    </source>
</evidence>
<dbReference type="OrthoDB" id="5835829at2759"/>
<dbReference type="EMBL" id="RDQH01000338">
    <property type="protein sequence ID" value="RXH80752.1"/>
    <property type="molecule type" value="Genomic_DNA"/>
</dbReference>
<proteinExistence type="inferred from homology"/>
<dbReference type="Proteomes" id="UP000290289">
    <property type="component" value="Chromosome 12"/>
</dbReference>
<protein>
    <recommendedName>
        <fullName evidence="5">Glycosyltransferase</fullName>
        <ecNumber evidence="5">2.4.1.-</ecNumber>
    </recommendedName>
</protein>
<dbReference type="Pfam" id="PF00201">
    <property type="entry name" value="UDPGT"/>
    <property type="match status" value="1"/>
</dbReference>
<evidence type="ECO:0000313" key="7">
    <source>
        <dbReference type="Proteomes" id="UP000290289"/>
    </source>
</evidence>
<evidence type="ECO:0000256" key="3">
    <source>
        <dbReference type="ARBA" id="ARBA00022679"/>
    </source>
</evidence>
<evidence type="ECO:0000256" key="5">
    <source>
        <dbReference type="RuleBase" id="RU362057"/>
    </source>
</evidence>
<evidence type="ECO:0000256" key="1">
    <source>
        <dbReference type="ARBA" id="ARBA00009995"/>
    </source>
</evidence>
<dbReference type="PANTHER" id="PTHR11926:SF774">
    <property type="entry name" value="UDP-GLYCOSYLTRANSFERASE 85A1-RELATED"/>
    <property type="match status" value="1"/>
</dbReference>
<dbReference type="InterPro" id="IPR002213">
    <property type="entry name" value="UDP_glucos_trans"/>
</dbReference>
<dbReference type="FunFam" id="3.40.50.2000:FF:000078">
    <property type="entry name" value="Glycosyltransferase"/>
    <property type="match status" value="1"/>
</dbReference>
<evidence type="ECO:0000313" key="6">
    <source>
        <dbReference type="EMBL" id="RXH80752.1"/>
    </source>
</evidence>
<dbReference type="CDD" id="cd03784">
    <property type="entry name" value="GT1_Gtf-like"/>
    <property type="match status" value="1"/>
</dbReference>
<dbReference type="Gramene" id="mRNA:MD12G0092900">
    <property type="protein sequence ID" value="mRNA:MD12G0092900"/>
    <property type="gene ID" value="MD12G0092900"/>
</dbReference>
<dbReference type="AlphaFoldDB" id="A0A498IF20"/>
<dbReference type="EC" id="2.4.1.-" evidence="5"/>
<keyword evidence="2 4" id="KW-0328">Glycosyltransferase</keyword>
<dbReference type="SUPFAM" id="SSF53756">
    <property type="entry name" value="UDP-Glycosyltransferase/glycogen phosphorylase"/>
    <property type="match status" value="1"/>
</dbReference>
<dbReference type="GO" id="GO:0080044">
    <property type="term" value="F:quercetin 7-O-glucosyltransferase activity"/>
    <property type="evidence" value="ECO:0007669"/>
    <property type="project" value="TreeGrafter"/>
</dbReference>